<dbReference type="AlphaFoldDB" id="A0A971M377"/>
<evidence type="ECO:0000313" key="2">
    <source>
        <dbReference type="EMBL" id="NLW34943.1"/>
    </source>
</evidence>
<keyword evidence="2" id="KW-0378">Hydrolase</keyword>
<evidence type="ECO:0000256" key="1">
    <source>
        <dbReference type="SAM" id="Phobius"/>
    </source>
</evidence>
<gene>
    <name evidence="2" type="ORF">GXY80_05595</name>
</gene>
<keyword evidence="1" id="KW-1133">Transmembrane helix</keyword>
<dbReference type="Pfam" id="PF12710">
    <property type="entry name" value="HAD"/>
    <property type="match status" value="1"/>
</dbReference>
<organism evidence="2 3">
    <name type="scientific">Syntrophorhabdus aromaticivorans</name>
    <dbReference type="NCBI Taxonomy" id="328301"/>
    <lineage>
        <taxon>Bacteria</taxon>
        <taxon>Pseudomonadati</taxon>
        <taxon>Thermodesulfobacteriota</taxon>
        <taxon>Syntrophorhabdia</taxon>
        <taxon>Syntrophorhabdales</taxon>
        <taxon>Syntrophorhabdaceae</taxon>
        <taxon>Syntrophorhabdus</taxon>
    </lineage>
</organism>
<accession>A0A971M377</accession>
<keyword evidence="1" id="KW-0812">Transmembrane</keyword>
<dbReference type="InterPro" id="IPR036412">
    <property type="entry name" value="HAD-like_sf"/>
</dbReference>
<dbReference type="InterPro" id="IPR006385">
    <property type="entry name" value="HAD_hydro_SerB1"/>
</dbReference>
<dbReference type="SUPFAM" id="SSF56784">
    <property type="entry name" value="HAD-like"/>
    <property type="match status" value="1"/>
</dbReference>
<feature type="transmembrane region" description="Helical" evidence="1">
    <location>
        <begin position="31"/>
        <end position="53"/>
    </location>
</feature>
<reference evidence="2" key="1">
    <citation type="journal article" date="2020" name="Biotechnol. Biofuels">
        <title>New insights from the biogas microbiome by comprehensive genome-resolved metagenomics of nearly 1600 species originating from multiple anaerobic digesters.</title>
        <authorList>
            <person name="Campanaro S."/>
            <person name="Treu L."/>
            <person name="Rodriguez-R L.M."/>
            <person name="Kovalovszki A."/>
            <person name="Ziels R.M."/>
            <person name="Maus I."/>
            <person name="Zhu X."/>
            <person name="Kougias P.G."/>
            <person name="Basile A."/>
            <person name="Luo G."/>
            <person name="Schluter A."/>
            <person name="Konstantinidis K.T."/>
            <person name="Angelidaki I."/>
        </authorList>
    </citation>
    <scope>NUCLEOTIDE SEQUENCE</scope>
    <source>
        <strain evidence="2">AS06rmzACSIP_7</strain>
    </source>
</reference>
<keyword evidence="1" id="KW-0472">Membrane</keyword>
<dbReference type="Proteomes" id="UP000777265">
    <property type="component" value="Unassembled WGS sequence"/>
</dbReference>
<reference evidence="2" key="2">
    <citation type="submission" date="2020-01" db="EMBL/GenBank/DDBJ databases">
        <authorList>
            <person name="Campanaro S."/>
        </authorList>
    </citation>
    <scope>NUCLEOTIDE SEQUENCE</scope>
    <source>
        <strain evidence="2">AS06rmzACSIP_7</strain>
    </source>
</reference>
<dbReference type="InterPro" id="IPR023214">
    <property type="entry name" value="HAD_sf"/>
</dbReference>
<sequence>MALALFDFDGTITCRDSFAGFTKHLVGKTRFYLGVACLMPVVAGFLLGFIRAWRAKELMSMLFFRGRDVREFEESASRYSRQELPGIVRKVAIERIKWHQQRGDTVVVVSASIASWLKDWCESHCVDLIATELEVKEGRISGRFLTRNCSGREKVRRIAERYDLSDFNYIYAYGDSPGDRPMLAIANECYYRWKRVRPVRMTTD</sequence>
<dbReference type="PANTHER" id="PTHR43344:SF14">
    <property type="entry name" value="HAD-IB FAMILY HYDROLASE"/>
    <property type="match status" value="1"/>
</dbReference>
<name>A0A971M377_9BACT</name>
<dbReference type="EMBL" id="JAAYEE010000095">
    <property type="protein sequence ID" value="NLW34943.1"/>
    <property type="molecule type" value="Genomic_DNA"/>
</dbReference>
<dbReference type="GO" id="GO:0036424">
    <property type="term" value="F:L-phosphoserine phosphatase activity"/>
    <property type="evidence" value="ECO:0007669"/>
    <property type="project" value="TreeGrafter"/>
</dbReference>
<dbReference type="NCBIfam" id="TIGR01488">
    <property type="entry name" value="HAD-SF-IB"/>
    <property type="match status" value="1"/>
</dbReference>
<dbReference type="GO" id="GO:0006564">
    <property type="term" value="P:L-serine biosynthetic process"/>
    <property type="evidence" value="ECO:0007669"/>
    <property type="project" value="TreeGrafter"/>
</dbReference>
<dbReference type="PANTHER" id="PTHR43344">
    <property type="entry name" value="PHOSPHOSERINE PHOSPHATASE"/>
    <property type="match status" value="1"/>
</dbReference>
<comment type="caution">
    <text evidence="2">The sequence shown here is derived from an EMBL/GenBank/DDBJ whole genome shotgun (WGS) entry which is preliminary data.</text>
</comment>
<dbReference type="Gene3D" id="3.40.50.1000">
    <property type="entry name" value="HAD superfamily/HAD-like"/>
    <property type="match status" value="1"/>
</dbReference>
<proteinExistence type="predicted"/>
<dbReference type="GO" id="GO:0005737">
    <property type="term" value="C:cytoplasm"/>
    <property type="evidence" value="ECO:0007669"/>
    <property type="project" value="TreeGrafter"/>
</dbReference>
<protein>
    <submittedName>
        <fullName evidence="2">HAD-IB family hydrolase</fullName>
    </submittedName>
</protein>
<evidence type="ECO:0000313" key="3">
    <source>
        <dbReference type="Proteomes" id="UP000777265"/>
    </source>
</evidence>
<dbReference type="NCBIfam" id="TIGR01490">
    <property type="entry name" value="HAD-SF-IB-hyp1"/>
    <property type="match status" value="1"/>
</dbReference>
<dbReference type="GO" id="GO:0000287">
    <property type="term" value="F:magnesium ion binding"/>
    <property type="evidence" value="ECO:0007669"/>
    <property type="project" value="TreeGrafter"/>
</dbReference>
<dbReference type="InterPro" id="IPR050582">
    <property type="entry name" value="HAD-like_SerB"/>
</dbReference>
<dbReference type="Gene3D" id="1.20.1440.100">
    <property type="entry name" value="SG protein - dephosphorylation function"/>
    <property type="match status" value="1"/>
</dbReference>